<dbReference type="GO" id="GO:0006086">
    <property type="term" value="P:pyruvate decarboxylation to acetyl-CoA"/>
    <property type="evidence" value="ECO:0007669"/>
    <property type="project" value="InterPro"/>
</dbReference>
<dbReference type="Gene3D" id="4.10.320.10">
    <property type="entry name" value="E3-binding domain"/>
    <property type="match status" value="1"/>
</dbReference>
<dbReference type="EC" id="2.3.1.-" evidence="4"/>
<dbReference type="GO" id="GO:0016746">
    <property type="term" value="F:acyltransferase activity"/>
    <property type="evidence" value="ECO:0007669"/>
    <property type="project" value="UniProtKB-KW"/>
</dbReference>
<dbReference type="InterPro" id="IPR036625">
    <property type="entry name" value="E3-bd_dom_sf"/>
</dbReference>
<keyword evidence="4 8" id="KW-0808">Transferase</keyword>
<dbReference type="InterPro" id="IPR023213">
    <property type="entry name" value="CAT-like_dom_sf"/>
</dbReference>
<evidence type="ECO:0000259" key="6">
    <source>
        <dbReference type="PROSITE" id="PS50968"/>
    </source>
</evidence>
<organism evidence="8 9">
    <name type="scientific">Micromonospora carbonacea</name>
    <dbReference type="NCBI Taxonomy" id="47853"/>
    <lineage>
        <taxon>Bacteria</taxon>
        <taxon>Bacillati</taxon>
        <taxon>Actinomycetota</taxon>
        <taxon>Actinomycetes</taxon>
        <taxon>Micromonosporales</taxon>
        <taxon>Micromonosporaceae</taxon>
        <taxon>Micromonospora</taxon>
    </lineage>
</organism>
<dbReference type="EMBL" id="FMCT01000002">
    <property type="protein sequence ID" value="SCE84089.1"/>
    <property type="molecule type" value="Genomic_DNA"/>
</dbReference>
<dbReference type="RefSeq" id="WP_074473141.1">
    <property type="nucleotide sequence ID" value="NZ_FMCT01000002.1"/>
</dbReference>
<gene>
    <name evidence="8" type="ORF">GA0070563_102327</name>
</gene>
<evidence type="ECO:0000256" key="2">
    <source>
        <dbReference type="ARBA" id="ARBA00007317"/>
    </source>
</evidence>
<evidence type="ECO:0000256" key="4">
    <source>
        <dbReference type="RuleBase" id="RU003423"/>
    </source>
</evidence>
<feature type="domain" description="Peripheral subunit-binding (PSBD)" evidence="7">
    <location>
        <begin position="152"/>
        <end position="189"/>
    </location>
</feature>
<evidence type="ECO:0000313" key="8">
    <source>
        <dbReference type="EMBL" id="SCE84089.1"/>
    </source>
</evidence>
<proteinExistence type="inferred from homology"/>
<evidence type="ECO:0000256" key="1">
    <source>
        <dbReference type="ARBA" id="ARBA00001938"/>
    </source>
</evidence>
<dbReference type="Pfam" id="PF00198">
    <property type="entry name" value="2-oxoacid_dh"/>
    <property type="match status" value="1"/>
</dbReference>
<protein>
    <recommendedName>
        <fullName evidence="4">Dihydrolipoamide acetyltransferase component of pyruvate dehydrogenase complex</fullName>
        <ecNumber evidence="4">2.3.1.-</ecNumber>
    </recommendedName>
</protein>
<dbReference type="PANTHER" id="PTHR23151:SF90">
    <property type="entry name" value="DIHYDROLIPOYLLYSINE-RESIDUE ACETYLTRANSFERASE COMPONENT OF PYRUVATE DEHYDROGENASE COMPLEX, MITOCHONDRIAL-RELATED"/>
    <property type="match status" value="1"/>
</dbReference>
<evidence type="ECO:0000313" key="9">
    <source>
        <dbReference type="Proteomes" id="UP000183585"/>
    </source>
</evidence>
<dbReference type="PROSITE" id="PS00189">
    <property type="entry name" value="LIPOYL"/>
    <property type="match status" value="1"/>
</dbReference>
<reference evidence="9" key="1">
    <citation type="submission" date="2016-06" db="EMBL/GenBank/DDBJ databases">
        <authorList>
            <person name="Varghese N."/>
            <person name="Submissions Spin"/>
        </authorList>
    </citation>
    <scope>NUCLEOTIDE SEQUENCE [LARGE SCALE GENOMIC DNA]</scope>
    <source>
        <strain evidence="9">DSM 43168</strain>
    </source>
</reference>
<dbReference type="PROSITE" id="PS50968">
    <property type="entry name" value="BIOTINYL_LIPOYL"/>
    <property type="match status" value="1"/>
</dbReference>
<keyword evidence="9" id="KW-1185">Reference proteome</keyword>
<dbReference type="Gene3D" id="3.30.559.10">
    <property type="entry name" value="Chloramphenicol acetyltransferase-like domain"/>
    <property type="match status" value="1"/>
</dbReference>
<dbReference type="Gene3D" id="2.40.50.100">
    <property type="match status" value="1"/>
</dbReference>
<comment type="cofactor">
    <cofactor evidence="1 4">
        <name>(R)-lipoate</name>
        <dbReference type="ChEBI" id="CHEBI:83088"/>
    </cofactor>
</comment>
<keyword evidence="8" id="KW-0670">Pyruvate</keyword>
<dbReference type="AlphaFoldDB" id="A0A1C4VJY8"/>
<dbReference type="GO" id="GO:0045254">
    <property type="term" value="C:pyruvate dehydrogenase complex"/>
    <property type="evidence" value="ECO:0007669"/>
    <property type="project" value="InterPro"/>
</dbReference>
<dbReference type="SUPFAM" id="SSF52777">
    <property type="entry name" value="CoA-dependent acyltransferases"/>
    <property type="match status" value="1"/>
</dbReference>
<dbReference type="PROSITE" id="PS51826">
    <property type="entry name" value="PSBD"/>
    <property type="match status" value="1"/>
</dbReference>
<keyword evidence="3 4" id="KW-0450">Lipoyl</keyword>
<dbReference type="PANTHER" id="PTHR23151">
    <property type="entry name" value="DIHYDROLIPOAMIDE ACETYL/SUCCINYL-TRANSFERASE-RELATED"/>
    <property type="match status" value="1"/>
</dbReference>
<dbReference type="SUPFAM" id="SSF51230">
    <property type="entry name" value="Single hybrid motif"/>
    <property type="match status" value="1"/>
</dbReference>
<dbReference type="InterPro" id="IPR003016">
    <property type="entry name" value="2-oxoA_DH_lipoyl-BS"/>
</dbReference>
<dbReference type="InterPro" id="IPR001078">
    <property type="entry name" value="2-oxoacid_DH_actylTfrase"/>
</dbReference>
<dbReference type="Proteomes" id="UP000183585">
    <property type="component" value="Unassembled WGS sequence"/>
</dbReference>
<dbReference type="SUPFAM" id="SSF47005">
    <property type="entry name" value="Peripheral subunit-binding domain of 2-oxo acid dehydrogenase complex"/>
    <property type="match status" value="1"/>
</dbReference>
<accession>A0A1C4VJY8</accession>
<dbReference type="Pfam" id="PF00364">
    <property type="entry name" value="Biotin_lipoyl"/>
    <property type="match status" value="1"/>
</dbReference>
<evidence type="ECO:0000259" key="7">
    <source>
        <dbReference type="PROSITE" id="PS51826"/>
    </source>
</evidence>
<dbReference type="CDD" id="cd06849">
    <property type="entry name" value="lipoyl_domain"/>
    <property type="match status" value="1"/>
</dbReference>
<dbReference type="Pfam" id="PF02817">
    <property type="entry name" value="E3_binding"/>
    <property type="match status" value="1"/>
</dbReference>
<dbReference type="InterPro" id="IPR011053">
    <property type="entry name" value="Single_hybrid_motif"/>
</dbReference>
<evidence type="ECO:0000256" key="5">
    <source>
        <dbReference type="SAM" id="MobiDB-lite"/>
    </source>
</evidence>
<feature type="compositionally biased region" description="Low complexity" evidence="5">
    <location>
        <begin position="211"/>
        <end position="241"/>
    </location>
</feature>
<dbReference type="InterPro" id="IPR000089">
    <property type="entry name" value="Biotin_lipoyl"/>
</dbReference>
<feature type="region of interest" description="Disordered" evidence="5">
    <location>
        <begin position="95"/>
        <end position="144"/>
    </location>
</feature>
<keyword evidence="4" id="KW-0012">Acyltransferase</keyword>
<comment type="similarity">
    <text evidence="2 4">Belongs to the 2-oxoacid dehydrogenase family.</text>
</comment>
<evidence type="ECO:0000256" key="3">
    <source>
        <dbReference type="ARBA" id="ARBA00022823"/>
    </source>
</evidence>
<sequence>MADLLRMPEIAANTEEAVLAGWPVAEGDEFAAGDVIATIETAKAVVDVEAPTPGAVVRLLVPEGTDVAVGDPIALIAAPGETVDDVDAALARLGLGTATGTGPTPGPTPAPTTTGAPGPAPAPPRSAPAGVAAAPATPPPAGAPATAVGRIFASPLARKLAREAGIPFDTLRGSGPQGRVVRADVEAAIAAARAAAAAVAPTAAPTPPAAPAGHSPAGAAQPAAEAVPAAPTGPQGAAGTPDGDDDALVPHSRLRRAIARRLTESKSTVPHFYLRGRARVDALLALRTELNAAAPVKISVNDLVVKAVGQAHLAVPQVNVGWTDAGMWVFGGVDLGVAVATEGGLVTPVLRGVDRMSVSAVAAATRDFADRARRGALRQHELEGGSATVTNLGMYGAEEFSAILNPPQATILAVGAARREPVVTDAGELAVATVLRVTLSVDHRAVDGALAAQWMREFVAILEQPLRIVC</sequence>
<feature type="domain" description="Lipoyl-binding" evidence="6">
    <location>
        <begin position="2"/>
        <end position="77"/>
    </location>
</feature>
<dbReference type="InterPro" id="IPR045257">
    <property type="entry name" value="E2/Pdx1"/>
</dbReference>
<feature type="region of interest" description="Disordered" evidence="5">
    <location>
        <begin position="203"/>
        <end position="248"/>
    </location>
</feature>
<dbReference type="InterPro" id="IPR004167">
    <property type="entry name" value="PSBD"/>
</dbReference>
<name>A0A1C4VJY8_9ACTN</name>